<dbReference type="AlphaFoldDB" id="A0A421B3E4"/>
<dbReference type="GO" id="GO:0004674">
    <property type="term" value="F:protein serine/threonine kinase activity"/>
    <property type="evidence" value="ECO:0007669"/>
    <property type="project" value="UniProtKB-KW"/>
</dbReference>
<keyword evidence="1" id="KW-0418">Kinase</keyword>
<evidence type="ECO:0000313" key="4">
    <source>
        <dbReference type="Proteomes" id="UP000282454"/>
    </source>
</evidence>
<evidence type="ECO:0000256" key="1">
    <source>
        <dbReference type="ARBA" id="ARBA00022527"/>
    </source>
</evidence>
<gene>
    <name evidence="3" type="ORF">CLV68_3280</name>
</gene>
<proteinExistence type="predicted"/>
<dbReference type="InterPro" id="IPR050267">
    <property type="entry name" value="Anti-sigma-factor_SerPK"/>
</dbReference>
<dbReference type="RefSeq" id="WP_170224401.1">
    <property type="nucleotide sequence ID" value="NZ_RCDD01000002.1"/>
</dbReference>
<protein>
    <submittedName>
        <fullName evidence="3">Anti-sigma regulatory factor (Ser/Thr protein kinase)</fullName>
    </submittedName>
</protein>
<dbReference type="InterPro" id="IPR036890">
    <property type="entry name" value="HATPase_C_sf"/>
</dbReference>
<reference evidence="3 4" key="1">
    <citation type="submission" date="2018-10" db="EMBL/GenBank/DDBJ databases">
        <title>Genomic Encyclopedia of Archaeal and Bacterial Type Strains, Phase II (KMG-II): from individual species to whole genera.</title>
        <authorList>
            <person name="Goeker M."/>
        </authorList>
    </citation>
    <scope>NUCLEOTIDE SEQUENCE [LARGE SCALE GENOMIC DNA]</scope>
    <source>
        <strain evidence="3 4">DSM 45657</strain>
    </source>
</reference>
<sequence length="145" mass="15536">MLRIEILARAEDVAVVRAALRAWLTVRRVAAEVVDAVLIGVGEAVANAVEHAYLGTAPGPVIVCAHEVSGSAGARNLRFTVADHGRWREPAEPPTERLSVRGRGLFLLRALSDTVRVDRSTGKTGTTVVADFRTPAEQTHVVDHA</sequence>
<dbReference type="InterPro" id="IPR003594">
    <property type="entry name" value="HATPase_dom"/>
</dbReference>
<dbReference type="CDD" id="cd16936">
    <property type="entry name" value="HATPase_RsbW-like"/>
    <property type="match status" value="1"/>
</dbReference>
<dbReference type="Pfam" id="PF13581">
    <property type="entry name" value="HATPase_c_2"/>
    <property type="match status" value="1"/>
</dbReference>
<dbReference type="PANTHER" id="PTHR35526:SF3">
    <property type="entry name" value="ANTI-SIGMA-F FACTOR RSBW"/>
    <property type="match status" value="1"/>
</dbReference>
<feature type="domain" description="Histidine kinase/HSP90-like ATPase" evidence="2">
    <location>
        <begin position="8"/>
        <end position="129"/>
    </location>
</feature>
<dbReference type="PANTHER" id="PTHR35526">
    <property type="entry name" value="ANTI-SIGMA-F FACTOR RSBW-RELATED"/>
    <property type="match status" value="1"/>
</dbReference>
<evidence type="ECO:0000313" key="3">
    <source>
        <dbReference type="EMBL" id="RLK58803.1"/>
    </source>
</evidence>
<keyword evidence="4" id="KW-1185">Reference proteome</keyword>
<keyword evidence="1" id="KW-0723">Serine/threonine-protein kinase</keyword>
<accession>A0A421B3E4</accession>
<dbReference type="EMBL" id="RCDD01000002">
    <property type="protein sequence ID" value="RLK58803.1"/>
    <property type="molecule type" value="Genomic_DNA"/>
</dbReference>
<dbReference type="SUPFAM" id="SSF55874">
    <property type="entry name" value="ATPase domain of HSP90 chaperone/DNA topoisomerase II/histidine kinase"/>
    <property type="match status" value="1"/>
</dbReference>
<dbReference type="Gene3D" id="3.30.565.10">
    <property type="entry name" value="Histidine kinase-like ATPase, C-terminal domain"/>
    <property type="match status" value="1"/>
</dbReference>
<name>A0A421B3E4_9PSEU</name>
<organism evidence="3 4">
    <name type="scientific">Actinokineospora cianjurensis</name>
    <dbReference type="NCBI Taxonomy" id="585224"/>
    <lineage>
        <taxon>Bacteria</taxon>
        <taxon>Bacillati</taxon>
        <taxon>Actinomycetota</taxon>
        <taxon>Actinomycetes</taxon>
        <taxon>Pseudonocardiales</taxon>
        <taxon>Pseudonocardiaceae</taxon>
        <taxon>Actinokineospora</taxon>
    </lineage>
</organism>
<comment type="caution">
    <text evidence="3">The sequence shown here is derived from an EMBL/GenBank/DDBJ whole genome shotgun (WGS) entry which is preliminary data.</text>
</comment>
<keyword evidence="1" id="KW-0808">Transferase</keyword>
<evidence type="ECO:0000259" key="2">
    <source>
        <dbReference type="Pfam" id="PF13581"/>
    </source>
</evidence>
<dbReference type="Proteomes" id="UP000282454">
    <property type="component" value="Unassembled WGS sequence"/>
</dbReference>